<protein>
    <recommendedName>
        <fullName evidence="8">Protein nucleotidyltransferase YdiU</fullName>
        <ecNumber evidence="8">2.7.7.-</ecNumber>
    </recommendedName>
    <alternativeName>
        <fullName evidence="8">Protein adenylyltransferase YdiU</fullName>
        <ecNumber evidence="8">2.7.7.108</ecNumber>
    </alternativeName>
    <alternativeName>
        <fullName evidence="8">Protein uridylyltransferase YdiU</fullName>
        <ecNumber evidence="8">2.7.7.-</ecNumber>
    </alternativeName>
</protein>
<keyword evidence="6 8" id="KW-0067">ATP-binding</keyword>
<comment type="function">
    <text evidence="8">Nucleotidyltransferase involved in the post-translational modification of proteins. It can catalyze the addition of adenosine monophosphate (AMP) or uridine monophosphate (UMP) to a protein, resulting in modifications known as AMPylation and UMPylation.</text>
</comment>
<dbReference type="EC" id="2.7.7.-" evidence="8"/>
<keyword evidence="7 8" id="KW-0460">Magnesium</keyword>
<comment type="similarity">
    <text evidence="1 8">Belongs to the SELO family.</text>
</comment>
<dbReference type="NCBIfam" id="NF000658">
    <property type="entry name" value="PRK00029.1"/>
    <property type="match status" value="1"/>
</dbReference>
<organism evidence="9 10">
    <name type="scientific">Amylibacter marinus</name>
    <dbReference type="NCBI Taxonomy" id="1475483"/>
    <lineage>
        <taxon>Bacteria</taxon>
        <taxon>Pseudomonadati</taxon>
        <taxon>Pseudomonadota</taxon>
        <taxon>Alphaproteobacteria</taxon>
        <taxon>Rhodobacterales</taxon>
        <taxon>Paracoccaceae</taxon>
        <taxon>Amylibacter</taxon>
    </lineage>
</organism>
<evidence type="ECO:0000256" key="5">
    <source>
        <dbReference type="ARBA" id="ARBA00022741"/>
    </source>
</evidence>
<feature type="binding site" evidence="8">
    <location>
        <position position="84"/>
    </location>
    <ligand>
        <name>ATP</name>
        <dbReference type="ChEBI" id="CHEBI:30616"/>
    </ligand>
</feature>
<comment type="cofactor">
    <cofactor evidence="8">
        <name>Mg(2+)</name>
        <dbReference type="ChEBI" id="CHEBI:18420"/>
    </cofactor>
    <cofactor evidence="8">
        <name>Mn(2+)</name>
        <dbReference type="ChEBI" id="CHEBI:29035"/>
    </cofactor>
</comment>
<feature type="binding site" evidence="8">
    <location>
        <position position="83"/>
    </location>
    <ligand>
        <name>ATP</name>
        <dbReference type="ChEBI" id="CHEBI:30616"/>
    </ligand>
</feature>
<proteinExistence type="inferred from homology"/>
<comment type="catalytic activity">
    <reaction evidence="8">
        <text>L-tyrosyl-[protein] + ATP = O-(5'-adenylyl)-L-tyrosyl-[protein] + diphosphate</text>
        <dbReference type="Rhea" id="RHEA:54288"/>
        <dbReference type="Rhea" id="RHEA-COMP:10136"/>
        <dbReference type="Rhea" id="RHEA-COMP:13846"/>
        <dbReference type="ChEBI" id="CHEBI:30616"/>
        <dbReference type="ChEBI" id="CHEBI:33019"/>
        <dbReference type="ChEBI" id="CHEBI:46858"/>
        <dbReference type="ChEBI" id="CHEBI:83624"/>
        <dbReference type="EC" id="2.7.7.108"/>
    </reaction>
</comment>
<comment type="catalytic activity">
    <reaction evidence="8">
        <text>L-threonyl-[protein] + ATP = 3-O-(5'-adenylyl)-L-threonyl-[protein] + diphosphate</text>
        <dbReference type="Rhea" id="RHEA:54292"/>
        <dbReference type="Rhea" id="RHEA-COMP:11060"/>
        <dbReference type="Rhea" id="RHEA-COMP:13847"/>
        <dbReference type="ChEBI" id="CHEBI:30013"/>
        <dbReference type="ChEBI" id="CHEBI:30616"/>
        <dbReference type="ChEBI" id="CHEBI:33019"/>
        <dbReference type="ChEBI" id="CHEBI:138113"/>
        <dbReference type="EC" id="2.7.7.108"/>
    </reaction>
</comment>
<comment type="catalytic activity">
    <reaction evidence="8">
        <text>L-seryl-[protein] + UTP = O-(5'-uridylyl)-L-seryl-[protein] + diphosphate</text>
        <dbReference type="Rhea" id="RHEA:64604"/>
        <dbReference type="Rhea" id="RHEA-COMP:9863"/>
        <dbReference type="Rhea" id="RHEA-COMP:16635"/>
        <dbReference type="ChEBI" id="CHEBI:29999"/>
        <dbReference type="ChEBI" id="CHEBI:33019"/>
        <dbReference type="ChEBI" id="CHEBI:46398"/>
        <dbReference type="ChEBI" id="CHEBI:156051"/>
    </reaction>
</comment>
<feature type="binding site" evidence="8">
    <location>
        <position position="117"/>
    </location>
    <ligand>
        <name>ATP</name>
        <dbReference type="ChEBI" id="CHEBI:30616"/>
    </ligand>
</feature>
<feature type="binding site" evidence="8">
    <location>
        <position position="81"/>
    </location>
    <ligand>
        <name>ATP</name>
        <dbReference type="ChEBI" id="CHEBI:30616"/>
    </ligand>
</feature>
<evidence type="ECO:0000256" key="8">
    <source>
        <dbReference type="HAMAP-Rule" id="MF_00692"/>
    </source>
</evidence>
<dbReference type="PANTHER" id="PTHR32057:SF14">
    <property type="entry name" value="PROTEIN ADENYLYLTRANSFERASE SELO, MITOCHONDRIAL"/>
    <property type="match status" value="1"/>
</dbReference>
<dbReference type="PANTHER" id="PTHR32057">
    <property type="entry name" value="PROTEIN ADENYLYLTRANSFERASE SELO, MITOCHONDRIAL"/>
    <property type="match status" value="1"/>
</dbReference>
<evidence type="ECO:0000313" key="10">
    <source>
        <dbReference type="Proteomes" id="UP001156694"/>
    </source>
</evidence>
<dbReference type="InterPro" id="IPR003846">
    <property type="entry name" value="SelO"/>
</dbReference>
<evidence type="ECO:0000313" key="9">
    <source>
        <dbReference type="EMBL" id="GLQ35060.1"/>
    </source>
</evidence>
<sequence length="476" mass="51791">MKFDNTFYDQMQGFYAEVGPEAPPSPELLLFNTALADELGLDLRDQNKAALFSGAEIPAGAAPLAQVYAGHQFGGFSAQLGDGRAILLGEITSPSGARMDIQLKGSGQTPFSRNGDGKAALGPVLREYIMGEAMHALNIPTTRALAATTTGARVQRETGLPGAVLTRIASSHIRVGTFQFFAARGQNDQVKQLADYAIARHFPDISTSDTPYLDFLRAVADRQAALIAKWIAVGFIHGVMNTDNMAISGETIDYGPCAFMDTYDLKTVFSSIDRQGRYAYGNQPLIARWNLARLAETLLPLLSNDDDTAIQLATTIIDDFAPTYEAAWLAEMRKKFGLISADGGDADLANDFLNLLAQHKLDFTTAFRALTSSSEHPNLFQDIDAFANWKARYRARCAGEHKTKSRALMRANNPIYIPRNHLVEQALDAAQSEGDLGPVKSLLTRLKSPFDDTMVDTKYAQPPATVNSGYKTFCGT</sequence>
<accession>A0ABQ5VUD1</accession>
<feature type="binding site" evidence="8">
    <location>
        <position position="174"/>
    </location>
    <ligand>
        <name>ATP</name>
        <dbReference type="ChEBI" id="CHEBI:30616"/>
    </ligand>
</feature>
<reference evidence="10" key="1">
    <citation type="journal article" date="2019" name="Int. J. Syst. Evol. Microbiol.">
        <title>The Global Catalogue of Microorganisms (GCM) 10K type strain sequencing project: providing services to taxonomists for standard genome sequencing and annotation.</title>
        <authorList>
            <consortium name="The Broad Institute Genomics Platform"/>
            <consortium name="The Broad Institute Genome Sequencing Center for Infectious Disease"/>
            <person name="Wu L."/>
            <person name="Ma J."/>
        </authorList>
    </citation>
    <scope>NUCLEOTIDE SEQUENCE [LARGE SCALE GENOMIC DNA]</scope>
    <source>
        <strain evidence="10">NBRC 110140</strain>
    </source>
</reference>
<keyword evidence="3 8" id="KW-0548">Nucleotidyltransferase</keyword>
<evidence type="ECO:0000256" key="2">
    <source>
        <dbReference type="ARBA" id="ARBA00022679"/>
    </source>
</evidence>
<feature type="binding site" evidence="8">
    <location>
        <position position="167"/>
    </location>
    <ligand>
        <name>ATP</name>
        <dbReference type="ChEBI" id="CHEBI:30616"/>
    </ligand>
</feature>
<dbReference type="RefSeq" id="WP_284377143.1">
    <property type="nucleotide sequence ID" value="NZ_BSNN01000002.1"/>
</dbReference>
<evidence type="ECO:0000256" key="7">
    <source>
        <dbReference type="ARBA" id="ARBA00022842"/>
    </source>
</evidence>
<name>A0ABQ5VUD1_9RHOB</name>
<dbReference type="Proteomes" id="UP001156694">
    <property type="component" value="Unassembled WGS sequence"/>
</dbReference>
<gene>
    <name evidence="8" type="primary">ydiU</name>
    <name evidence="8" type="synonym">selO</name>
    <name evidence="9" type="ORF">GCM10007939_13430</name>
</gene>
<keyword evidence="4 8" id="KW-0479">Metal-binding</keyword>
<keyword evidence="2 8" id="KW-0808">Transferase</keyword>
<feature type="binding site" evidence="8">
    <location>
        <position position="104"/>
    </location>
    <ligand>
        <name>ATP</name>
        <dbReference type="ChEBI" id="CHEBI:30616"/>
    </ligand>
</feature>
<comment type="catalytic activity">
    <reaction evidence="8">
        <text>L-histidyl-[protein] + UTP = N(tele)-(5'-uridylyl)-L-histidyl-[protein] + diphosphate</text>
        <dbReference type="Rhea" id="RHEA:83891"/>
        <dbReference type="Rhea" id="RHEA-COMP:9745"/>
        <dbReference type="Rhea" id="RHEA-COMP:20239"/>
        <dbReference type="ChEBI" id="CHEBI:29979"/>
        <dbReference type="ChEBI" id="CHEBI:33019"/>
        <dbReference type="ChEBI" id="CHEBI:46398"/>
        <dbReference type="ChEBI" id="CHEBI:233474"/>
    </reaction>
</comment>
<feature type="binding site" evidence="8">
    <location>
        <position position="116"/>
    </location>
    <ligand>
        <name>ATP</name>
        <dbReference type="ChEBI" id="CHEBI:30616"/>
    </ligand>
</feature>
<feature type="binding site" evidence="8">
    <location>
        <position position="244"/>
    </location>
    <ligand>
        <name>Mg(2+)</name>
        <dbReference type="ChEBI" id="CHEBI:18420"/>
    </ligand>
</feature>
<evidence type="ECO:0000256" key="6">
    <source>
        <dbReference type="ARBA" id="ARBA00022840"/>
    </source>
</evidence>
<evidence type="ECO:0000256" key="1">
    <source>
        <dbReference type="ARBA" id="ARBA00009747"/>
    </source>
</evidence>
<evidence type="ECO:0000256" key="4">
    <source>
        <dbReference type="ARBA" id="ARBA00022723"/>
    </source>
</evidence>
<feature type="active site" description="Proton acceptor" evidence="8">
    <location>
        <position position="243"/>
    </location>
</feature>
<comment type="catalytic activity">
    <reaction evidence="8">
        <text>L-seryl-[protein] + ATP = 3-O-(5'-adenylyl)-L-seryl-[protein] + diphosphate</text>
        <dbReference type="Rhea" id="RHEA:58120"/>
        <dbReference type="Rhea" id="RHEA-COMP:9863"/>
        <dbReference type="Rhea" id="RHEA-COMP:15073"/>
        <dbReference type="ChEBI" id="CHEBI:29999"/>
        <dbReference type="ChEBI" id="CHEBI:30616"/>
        <dbReference type="ChEBI" id="CHEBI:33019"/>
        <dbReference type="ChEBI" id="CHEBI:142516"/>
        <dbReference type="EC" id="2.7.7.108"/>
    </reaction>
</comment>
<evidence type="ECO:0000256" key="3">
    <source>
        <dbReference type="ARBA" id="ARBA00022695"/>
    </source>
</evidence>
<keyword evidence="8" id="KW-0464">Manganese</keyword>
<keyword evidence="10" id="KW-1185">Reference proteome</keyword>
<comment type="catalytic activity">
    <reaction evidence="8">
        <text>L-tyrosyl-[protein] + UTP = O-(5'-uridylyl)-L-tyrosyl-[protein] + diphosphate</text>
        <dbReference type="Rhea" id="RHEA:83887"/>
        <dbReference type="Rhea" id="RHEA-COMP:10136"/>
        <dbReference type="Rhea" id="RHEA-COMP:20238"/>
        <dbReference type="ChEBI" id="CHEBI:33019"/>
        <dbReference type="ChEBI" id="CHEBI:46398"/>
        <dbReference type="ChEBI" id="CHEBI:46858"/>
        <dbReference type="ChEBI" id="CHEBI:90602"/>
    </reaction>
</comment>
<feature type="binding site" evidence="8">
    <location>
        <position position="253"/>
    </location>
    <ligand>
        <name>Mg(2+)</name>
        <dbReference type="ChEBI" id="CHEBI:18420"/>
    </ligand>
</feature>
<dbReference type="Pfam" id="PF02696">
    <property type="entry name" value="SelO"/>
    <property type="match status" value="1"/>
</dbReference>
<dbReference type="HAMAP" id="MF_00692">
    <property type="entry name" value="SelO"/>
    <property type="match status" value="1"/>
</dbReference>
<comment type="caution">
    <text evidence="9">The sequence shown here is derived from an EMBL/GenBank/DDBJ whole genome shotgun (WGS) entry which is preliminary data.</text>
</comment>
<feature type="binding site" evidence="8">
    <location>
        <position position="253"/>
    </location>
    <ligand>
        <name>ATP</name>
        <dbReference type="ChEBI" id="CHEBI:30616"/>
    </ligand>
</feature>
<dbReference type="EC" id="2.7.7.108" evidence="8"/>
<keyword evidence="5 8" id="KW-0547">Nucleotide-binding</keyword>
<dbReference type="EMBL" id="BSNN01000002">
    <property type="protein sequence ID" value="GLQ35060.1"/>
    <property type="molecule type" value="Genomic_DNA"/>
</dbReference>